<keyword evidence="1" id="KW-0233">DNA recombination</keyword>
<feature type="domain" description="Integrase catalytic" evidence="3">
    <location>
        <begin position="200"/>
        <end position="366"/>
    </location>
</feature>
<proteinExistence type="predicted"/>
<dbReference type="Gene3D" id="3.30.420.10">
    <property type="entry name" value="Ribonuclease H-like superfamily/Ribonuclease H"/>
    <property type="match status" value="1"/>
</dbReference>
<dbReference type="PANTHER" id="PTHR10948:SF23">
    <property type="entry name" value="TRANSPOSASE INSI FOR INSERTION SEQUENCE ELEMENT IS30A-RELATED"/>
    <property type="match status" value="1"/>
</dbReference>
<evidence type="ECO:0000259" key="3">
    <source>
        <dbReference type="PROSITE" id="PS50994"/>
    </source>
</evidence>
<dbReference type="RefSeq" id="WP_199405002.1">
    <property type="nucleotide sequence ID" value="NZ_JAOZFC020000004.1"/>
</dbReference>
<reference evidence="4" key="1">
    <citation type="submission" date="2023-03" db="EMBL/GenBank/DDBJ databases">
        <title>Comparative genomics of Weissella fermenti BK2, and weissella type species.</title>
        <authorList>
            <person name="Lee J.K."/>
            <person name="Baek J.H."/>
            <person name="Kim J.M."/>
            <person name="Choi D.G."/>
            <person name="Jeon C.O."/>
        </authorList>
    </citation>
    <scope>NUCLEOTIDE SEQUENCE</scope>
    <source>
        <strain evidence="4">BK2</strain>
    </source>
</reference>
<evidence type="ECO:0000313" key="4">
    <source>
        <dbReference type="EMBL" id="MDF9300827.1"/>
    </source>
</evidence>
<dbReference type="EMBL" id="JAOZFC020000004">
    <property type="protein sequence ID" value="MDF9300827.1"/>
    <property type="molecule type" value="Genomic_DNA"/>
</dbReference>
<dbReference type="Pfam" id="PF00665">
    <property type="entry name" value="rve"/>
    <property type="match status" value="1"/>
</dbReference>
<dbReference type="InterPro" id="IPR012337">
    <property type="entry name" value="RNaseH-like_sf"/>
</dbReference>
<name>A0ABT6DAX1_9LACO</name>
<organism evidence="4 5">
    <name type="scientific">Weissella fermenti</name>
    <dbReference type="NCBI Taxonomy" id="2987699"/>
    <lineage>
        <taxon>Bacteria</taxon>
        <taxon>Bacillati</taxon>
        <taxon>Bacillota</taxon>
        <taxon>Bacilli</taxon>
        <taxon>Lactobacillales</taxon>
        <taxon>Lactobacillaceae</taxon>
        <taxon>Weissella</taxon>
    </lineage>
</organism>
<feature type="coiled-coil region" evidence="2">
    <location>
        <begin position="159"/>
        <end position="186"/>
    </location>
</feature>
<accession>A0ABT6DAX1</accession>
<dbReference type="NCBIfam" id="NF033563">
    <property type="entry name" value="transpos_IS30"/>
    <property type="match status" value="1"/>
</dbReference>
<evidence type="ECO:0000256" key="1">
    <source>
        <dbReference type="ARBA" id="ARBA00023172"/>
    </source>
</evidence>
<dbReference type="Pfam" id="PF13936">
    <property type="entry name" value="HTH_38"/>
    <property type="match status" value="1"/>
</dbReference>
<gene>
    <name evidence="4" type="ORF">OIT47_011195</name>
</gene>
<dbReference type="InterPro" id="IPR036397">
    <property type="entry name" value="RNaseH_sf"/>
</dbReference>
<sequence>MSDGDKKKRTFKRLSFEERILIQEYWNGQSLTVSEVARRLNRDYTTIWNELRRGVSYDISDVNPKELKFNAHAWIRYSAEVAEYNSKKKNESRSGPLKLTRKMVEVVEHDMNVKFWSPEDVVARHPEIKVSASTIRNYIRKGYIRVDGPYGQKRKRPNHISTSEELKLLKAERERLEKERLAKMNSSEFLQTVSLTRYSIDERPKSVENRRYFGHWEIDLVFSRVGTRKPLMTLVERKTRFSYVVPVESRSGDDIIIGLKKFLAIHGDFVRSITADNGTEFISWKVLDFLQGDNKIKVYFAHPHQPRDRAQNENRNNIIRVFSRENADYGRISADQIQRLLDRINGKPMRLALDGKTPAEAYAIETKRWLRVHRN</sequence>
<dbReference type="PANTHER" id="PTHR10948">
    <property type="entry name" value="TRANSPOSASE"/>
    <property type="match status" value="1"/>
</dbReference>
<keyword evidence="2" id="KW-0175">Coiled coil</keyword>
<protein>
    <submittedName>
        <fullName evidence="4">IS30 family transposase</fullName>
    </submittedName>
</protein>
<dbReference type="PROSITE" id="PS50994">
    <property type="entry name" value="INTEGRASE"/>
    <property type="match status" value="1"/>
</dbReference>
<dbReference type="InterPro" id="IPR001584">
    <property type="entry name" value="Integrase_cat-core"/>
</dbReference>
<evidence type="ECO:0000313" key="5">
    <source>
        <dbReference type="Proteomes" id="UP001146336"/>
    </source>
</evidence>
<keyword evidence="5" id="KW-1185">Reference proteome</keyword>
<dbReference type="Proteomes" id="UP001146336">
    <property type="component" value="Unassembled WGS sequence"/>
</dbReference>
<comment type="caution">
    <text evidence="4">The sequence shown here is derived from an EMBL/GenBank/DDBJ whole genome shotgun (WGS) entry which is preliminary data.</text>
</comment>
<dbReference type="InterPro" id="IPR025246">
    <property type="entry name" value="IS30-like_HTH"/>
</dbReference>
<evidence type="ECO:0000256" key="2">
    <source>
        <dbReference type="SAM" id="Coils"/>
    </source>
</evidence>
<dbReference type="InterPro" id="IPR053392">
    <property type="entry name" value="Transposase_IS30-like"/>
</dbReference>
<dbReference type="SUPFAM" id="SSF53098">
    <property type="entry name" value="Ribonuclease H-like"/>
    <property type="match status" value="1"/>
</dbReference>
<dbReference type="InterPro" id="IPR051917">
    <property type="entry name" value="Transposase-Integrase"/>
</dbReference>